<name>A0A7K6KVI6_9CORV</name>
<dbReference type="Proteomes" id="UP000534626">
    <property type="component" value="Unassembled WGS sequence"/>
</dbReference>
<evidence type="ECO:0000256" key="5">
    <source>
        <dbReference type="ARBA" id="ARBA00022737"/>
    </source>
</evidence>
<evidence type="ECO:0000313" key="14">
    <source>
        <dbReference type="Proteomes" id="UP000534626"/>
    </source>
</evidence>
<keyword evidence="7" id="KW-0539">Nucleus</keyword>
<organism evidence="13 14">
    <name type="scientific">Falcunculus frontatus</name>
    <name type="common">Eastern shriketit</name>
    <dbReference type="NCBI Taxonomy" id="254539"/>
    <lineage>
        <taxon>Eukaryota</taxon>
        <taxon>Metazoa</taxon>
        <taxon>Chordata</taxon>
        <taxon>Craniata</taxon>
        <taxon>Vertebrata</taxon>
        <taxon>Euteleostomi</taxon>
        <taxon>Archelosauria</taxon>
        <taxon>Archosauria</taxon>
        <taxon>Dinosauria</taxon>
        <taxon>Saurischia</taxon>
        <taxon>Theropoda</taxon>
        <taxon>Coelurosauria</taxon>
        <taxon>Aves</taxon>
        <taxon>Neognathae</taxon>
        <taxon>Neoaves</taxon>
        <taxon>Telluraves</taxon>
        <taxon>Australaves</taxon>
        <taxon>Passeriformes</taxon>
        <taxon>Corvoidea</taxon>
        <taxon>Pachycephalidae</taxon>
        <taxon>Falcunculus</taxon>
    </lineage>
</organism>
<feature type="non-terminal residue" evidence="13">
    <location>
        <position position="1"/>
    </location>
</feature>
<dbReference type="InterPro" id="IPR016024">
    <property type="entry name" value="ARM-type_fold"/>
</dbReference>
<evidence type="ECO:0000256" key="9">
    <source>
        <dbReference type="ARBA" id="ARBA00067327"/>
    </source>
</evidence>
<evidence type="ECO:0000256" key="4">
    <source>
        <dbReference type="ARBA" id="ARBA00022490"/>
    </source>
</evidence>
<comment type="caution">
    <text evidence="13">The sequence shown here is derived from an EMBL/GenBank/DDBJ whole genome shotgun (WGS) entry which is preliminary data.</text>
</comment>
<dbReference type="SUPFAM" id="SSF48371">
    <property type="entry name" value="ARM repeat"/>
    <property type="match status" value="1"/>
</dbReference>
<evidence type="ECO:0000256" key="7">
    <source>
        <dbReference type="ARBA" id="ARBA00023242"/>
    </source>
</evidence>
<dbReference type="Pfam" id="PF13513">
    <property type="entry name" value="HEAT_EZ"/>
    <property type="match status" value="1"/>
</dbReference>
<feature type="region of interest" description="Disordered" evidence="12">
    <location>
        <begin position="88"/>
        <end position="109"/>
    </location>
</feature>
<evidence type="ECO:0000256" key="11">
    <source>
        <dbReference type="ARBA" id="ARBA00080641"/>
    </source>
</evidence>
<feature type="region of interest" description="Disordered" evidence="12">
    <location>
        <begin position="360"/>
        <end position="386"/>
    </location>
</feature>
<keyword evidence="14" id="KW-1185">Reference proteome</keyword>
<dbReference type="FunFam" id="1.25.10.10:FF:000028">
    <property type="entry name" value="Transportin-1 isoform 1"/>
    <property type="match status" value="1"/>
</dbReference>
<evidence type="ECO:0000313" key="13">
    <source>
        <dbReference type="EMBL" id="NWW15733.1"/>
    </source>
</evidence>
<evidence type="ECO:0000256" key="8">
    <source>
        <dbReference type="ARBA" id="ARBA00038423"/>
    </source>
</evidence>
<accession>A0A7K6KVI6</accession>
<protein>
    <recommendedName>
        <fullName evidence="9">Transportin-1</fullName>
    </recommendedName>
    <alternativeName>
        <fullName evidence="10">Importin beta-2</fullName>
    </alternativeName>
    <alternativeName>
        <fullName evidence="11">Karyopherin beta-2</fullName>
    </alternativeName>
</protein>
<keyword evidence="5" id="KW-0677">Repeat</keyword>
<feature type="compositionally biased region" description="Acidic residues" evidence="12">
    <location>
        <begin position="99"/>
        <end position="109"/>
    </location>
</feature>
<evidence type="ECO:0000256" key="10">
    <source>
        <dbReference type="ARBA" id="ARBA00076938"/>
    </source>
</evidence>
<dbReference type="Gene3D" id="1.25.10.10">
    <property type="entry name" value="Leucine-rich Repeat Variant"/>
    <property type="match status" value="2"/>
</dbReference>
<keyword evidence="3" id="KW-0813">Transport</keyword>
<keyword evidence="4" id="KW-0963">Cytoplasm</keyword>
<dbReference type="OrthoDB" id="951172at2759"/>
<dbReference type="InterPro" id="IPR011989">
    <property type="entry name" value="ARM-like"/>
</dbReference>
<evidence type="ECO:0000256" key="1">
    <source>
        <dbReference type="ARBA" id="ARBA00004123"/>
    </source>
</evidence>
<dbReference type="GO" id="GO:0005737">
    <property type="term" value="C:cytoplasm"/>
    <property type="evidence" value="ECO:0007669"/>
    <property type="project" value="UniProtKB-SubCell"/>
</dbReference>
<evidence type="ECO:0000256" key="12">
    <source>
        <dbReference type="SAM" id="MobiDB-lite"/>
    </source>
</evidence>
<feature type="compositionally biased region" description="Pro residues" evidence="12">
    <location>
        <begin position="363"/>
        <end position="380"/>
    </location>
</feature>
<sequence length="470" mass="52030">QYMLQRTQDSDENVALEACEFWLTLAEQPICKDVLTAHLVQLIPILVHGMRYSEIDIILLKGDVEEDEAVPDSEQDIKPRFHKSRTVTLAHEEQRGGDGDGDGDDEDDDDALSDWNLRKCSAAALDVLANVFREELLPHLLPLLKELLFHLEWVVKESGILVLGAIAEGCMQGMVPYLPELIPHLIRCLADRKALVRSIACWTLSRYAHWVVAQPPELYLKPLMTELLQRILDSNKRVQEAACSAFATLEEEACTELVPYLSFILDTLVFAFGKYQHKNLLILYDAIGTLADSVGHHLNQPRPPQMYNQHPEQYEAPDKDFMIVALDLLSGLAEGLGGHVEQLVARSNIMTLLFQCMQVRGGPPEPPDPAGPLPEPPNPAGGPSHAHVCPHPFMPILGTNLNPEFISVCNNATWAIGEICMQMGGSPKSSISPPNPPSVSPPSPAITIGRLGFVCPQEVAPMLQQFIRPW</sequence>
<dbReference type="PANTHER" id="PTHR10527">
    <property type="entry name" value="IMPORTIN BETA"/>
    <property type="match status" value="1"/>
</dbReference>
<gene>
    <name evidence="13" type="primary">Tnpo1_0</name>
    <name evidence="13" type="ORF">FALFRO_R15106</name>
</gene>
<evidence type="ECO:0000256" key="2">
    <source>
        <dbReference type="ARBA" id="ARBA00004496"/>
    </source>
</evidence>
<proteinExistence type="inferred from homology"/>
<evidence type="ECO:0000256" key="6">
    <source>
        <dbReference type="ARBA" id="ARBA00022927"/>
    </source>
</evidence>
<keyword evidence="6" id="KW-0653">Protein transport</keyword>
<dbReference type="EMBL" id="VZRV01000673">
    <property type="protein sequence ID" value="NWW15733.1"/>
    <property type="molecule type" value="Genomic_DNA"/>
</dbReference>
<dbReference type="AlphaFoldDB" id="A0A7K6KVI6"/>
<dbReference type="GO" id="GO:0006606">
    <property type="term" value="P:protein import into nucleus"/>
    <property type="evidence" value="ECO:0007669"/>
    <property type="project" value="InterPro"/>
</dbReference>
<comment type="subcellular location">
    <subcellularLocation>
        <location evidence="2">Cytoplasm</location>
    </subcellularLocation>
    <subcellularLocation>
        <location evidence="1">Nucleus</location>
    </subcellularLocation>
</comment>
<reference evidence="13 14" key="1">
    <citation type="submission" date="2019-09" db="EMBL/GenBank/DDBJ databases">
        <title>Bird 10,000 Genomes (B10K) Project - Family phase.</title>
        <authorList>
            <person name="Zhang G."/>
        </authorList>
    </citation>
    <scope>NUCLEOTIDE SEQUENCE [LARGE SCALE GENOMIC DNA]</scope>
    <source>
        <strain evidence="13">B10K-DU-029-77</strain>
    </source>
</reference>
<dbReference type="InterPro" id="IPR040122">
    <property type="entry name" value="Importin_beta"/>
</dbReference>
<evidence type="ECO:0000256" key="3">
    <source>
        <dbReference type="ARBA" id="ARBA00022448"/>
    </source>
</evidence>
<dbReference type="GO" id="GO:0031981">
    <property type="term" value="C:nuclear lumen"/>
    <property type="evidence" value="ECO:0007669"/>
    <property type="project" value="UniProtKB-ARBA"/>
</dbReference>
<comment type="similarity">
    <text evidence="8">Belongs to the importin beta family. Importin beta-2 subfamily.</text>
</comment>
<feature type="non-terminal residue" evidence="13">
    <location>
        <position position="470"/>
    </location>
</feature>